<reference evidence="5" key="1">
    <citation type="submission" date="2021-06" db="EMBL/GenBank/DDBJ databases">
        <authorList>
            <person name="Kallberg Y."/>
            <person name="Tangrot J."/>
            <person name="Rosling A."/>
        </authorList>
    </citation>
    <scope>NUCLEOTIDE SEQUENCE</scope>
    <source>
        <strain evidence="5">MT106</strain>
    </source>
</reference>
<keyword evidence="6" id="KW-1185">Reference proteome</keyword>
<dbReference type="PANTHER" id="PTHR21100:SF9">
    <property type="entry name" value="PREFOLDIN SUBUNIT 4"/>
    <property type="match status" value="1"/>
</dbReference>
<sequence>MSTSMRMISKDEEVDAEVTWEDQQQINSFSKLNAKHSDLEEIYNAKKIEKESLEDLSSELELADEQVKYKIGEAFITLPLEEAQERIERESELLTQELEKLKHDMDGLVEKMDQLKVLLYGKFGKAINLERD</sequence>
<evidence type="ECO:0000256" key="4">
    <source>
        <dbReference type="SAM" id="Coils"/>
    </source>
</evidence>
<organism evidence="5 6">
    <name type="scientific">Ambispora gerdemannii</name>
    <dbReference type="NCBI Taxonomy" id="144530"/>
    <lineage>
        <taxon>Eukaryota</taxon>
        <taxon>Fungi</taxon>
        <taxon>Fungi incertae sedis</taxon>
        <taxon>Mucoromycota</taxon>
        <taxon>Glomeromycotina</taxon>
        <taxon>Glomeromycetes</taxon>
        <taxon>Archaeosporales</taxon>
        <taxon>Ambisporaceae</taxon>
        <taxon>Ambispora</taxon>
    </lineage>
</organism>
<dbReference type="GO" id="GO:0016272">
    <property type="term" value="C:prefoldin complex"/>
    <property type="evidence" value="ECO:0007669"/>
    <property type="project" value="UniProtKB-UniRule"/>
</dbReference>
<evidence type="ECO:0000256" key="1">
    <source>
        <dbReference type="ARBA" id="ARBA00008045"/>
    </source>
</evidence>
<dbReference type="OrthoDB" id="10250441at2759"/>
<keyword evidence="2 3" id="KW-0143">Chaperone</keyword>
<accession>A0A9N8VDL9</accession>
<comment type="caution">
    <text evidence="5">The sequence shown here is derived from an EMBL/GenBank/DDBJ whole genome shotgun (WGS) entry which is preliminary data.</text>
</comment>
<evidence type="ECO:0000313" key="6">
    <source>
        <dbReference type="Proteomes" id="UP000789831"/>
    </source>
</evidence>
<comment type="subunit">
    <text evidence="3">Heterohexamer of two PFD-alpha type and four PFD-beta type subunits.</text>
</comment>
<feature type="coiled-coil region" evidence="4">
    <location>
        <begin position="36"/>
        <end position="118"/>
    </location>
</feature>
<comment type="function">
    <text evidence="3">Binds specifically to cytosolic chaperonin (c-CPN) and transfers target proteins to it. Binds to nascent polypeptide chain and promotes folding in an environment in which there are many competing pathways for nonnative proteins.</text>
</comment>
<comment type="similarity">
    <text evidence="1 3">Belongs to the prefoldin subunit beta family.</text>
</comment>
<dbReference type="AlphaFoldDB" id="A0A9N8VDL9"/>
<evidence type="ECO:0000256" key="3">
    <source>
        <dbReference type="PIRNR" id="PIRNR016477"/>
    </source>
</evidence>
<keyword evidence="4" id="KW-0175">Coiled coil</keyword>
<evidence type="ECO:0000313" key="5">
    <source>
        <dbReference type="EMBL" id="CAG8446662.1"/>
    </source>
</evidence>
<dbReference type="PIRSF" id="PIRSF016477">
    <property type="entry name" value="Prefoldin_subunit_4"/>
    <property type="match status" value="1"/>
</dbReference>
<dbReference type="InterPro" id="IPR016661">
    <property type="entry name" value="PFDN4"/>
</dbReference>
<dbReference type="Proteomes" id="UP000789831">
    <property type="component" value="Unassembled WGS sequence"/>
</dbReference>
<evidence type="ECO:0000256" key="2">
    <source>
        <dbReference type="ARBA" id="ARBA00023186"/>
    </source>
</evidence>
<dbReference type="PANTHER" id="PTHR21100">
    <property type="entry name" value="PREFOLDIN SUBUNIT 4"/>
    <property type="match status" value="1"/>
</dbReference>
<dbReference type="GO" id="GO:0051082">
    <property type="term" value="F:unfolded protein binding"/>
    <property type="evidence" value="ECO:0007669"/>
    <property type="project" value="InterPro"/>
</dbReference>
<protein>
    <recommendedName>
        <fullName evidence="3">Prefoldin subunit 4</fullName>
    </recommendedName>
</protein>
<dbReference type="GO" id="GO:0006457">
    <property type="term" value="P:protein folding"/>
    <property type="evidence" value="ECO:0007669"/>
    <property type="project" value="UniProtKB-UniRule"/>
</dbReference>
<dbReference type="InterPro" id="IPR002777">
    <property type="entry name" value="PFD_beta-like"/>
</dbReference>
<dbReference type="EMBL" id="CAJVPL010000100">
    <property type="protein sequence ID" value="CAG8446662.1"/>
    <property type="molecule type" value="Genomic_DNA"/>
</dbReference>
<dbReference type="Pfam" id="PF01920">
    <property type="entry name" value="Prefoldin_2"/>
    <property type="match status" value="1"/>
</dbReference>
<dbReference type="CDD" id="cd23165">
    <property type="entry name" value="Prefoldin_4"/>
    <property type="match status" value="1"/>
</dbReference>
<dbReference type="SUPFAM" id="SSF46579">
    <property type="entry name" value="Prefoldin"/>
    <property type="match status" value="1"/>
</dbReference>
<gene>
    <name evidence="5" type="ORF">AGERDE_LOCUS1459</name>
</gene>
<proteinExistence type="inferred from homology"/>
<name>A0A9N8VDL9_9GLOM</name>
<dbReference type="GO" id="GO:0005737">
    <property type="term" value="C:cytoplasm"/>
    <property type="evidence" value="ECO:0007669"/>
    <property type="project" value="TreeGrafter"/>
</dbReference>